<feature type="region of interest" description="Disordered" evidence="1">
    <location>
        <begin position="1"/>
        <end position="68"/>
    </location>
</feature>
<feature type="compositionally biased region" description="Polar residues" evidence="1">
    <location>
        <begin position="15"/>
        <end position="36"/>
    </location>
</feature>
<dbReference type="AlphaFoldDB" id="A0A132A418"/>
<reference evidence="2 3" key="1">
    <citation type="journal article" date="2015" name="Parasit. Vectors">
        <title>Draft genome of the scabies mite.</title>
        <authorList>
            <person name="Rider S.D.Jr."/>
            <person name="Morgan M.S."/>
            <person name="Arlian L.G."/>
        </authorList>
    </citation>
    <scope>NUCLEOTIDE SEQUENCE [LARGE SCALE GENOMIC DNA]</scope>
    <source>
        <strain evidence="2">Arlian Lab</strain>
    </source>
</reference>
<proteinExistence type="predicted"/>
<dbReference type="Proteomes" id="UP000616769">
    <property type="component" value="Unassembled WGS sequence"/>
</dbReference>
<evidence type="ECO:0000256" key="1">
    <source>
        <dbReference type="SAM" id="MobiDB-lite"/>
    </source>
</evidence>
<feature type="compositionally biased region" description="Basic residues" evidence="1">
    <location>
        <begin position="39"/>
        <end position="49"/>
    </location>
</feature>
<accession>A0A132A418</accession>
<protein>
    <submittedName>
        <fullName evidence="2">Uncharacterized protein</fullName>
    </submittedName>
</protein>
<comment type="caution">
    <text evidence="2">The sequence shown here is derived from an EMBL/GenBank/DDBJ whole genome shotgun (WGS) entry which is preliminary data.</text>
</comment>
<organism evidence="2 3">
    <name type="scientific">Sarcoptes scabiei</name>
    <name type="common">Itch mite</name>
    <name type="synonym">Acarus scabiei</name>
    <dbReference type="NCBI Taxonomy" id="52283"/>
    <lineage>
        <taxon>Eukaryota</taxon>
        <taxon>Metazoa</taxon>
        <taxon>Ecdysozoa</taxon>
        <taxon>Arthropoda</taxon>
        <taxon>Chelicerata</taxon>
        <taxon>Arachnida</taxon>
        <taxon>Acari</taxon>
        <taxon>Acariformes</taxon>
        <taxon>Sarcoptiformes</taxon>
        <taxon>Astigmata</taxon>
        <taxon>Psoroptidia</taxon>
        <taxon>Sarcoptoidea</taxon>
        <taxon>Sarcoptidae</taxon>
        <taxon>Sarcoptinae</taxon>
        <taxon>Sarcoptes</taxon>
    </lineage>
</organism>
<feature type="compositionally biased region" description="Basic and acidic residues" evidence="1">
    <location>
        <begin position="50"/>
        <end position="60"/>
    </location>
</feature>
<sequence>MRTNENEIDEFDESIANSPCGSTSSLETDNTNSSELSAKKRKQSNPKRYIKIDETNEKATRKAKTKSN</sequence>
<dbReference type="VEuPathDB" id="VectorBase:SSCA001642"/>
<feature type="compositionally biased region" description="Acidic residues" evidence="1">
    <location>
        <begin position="1"/>
        <end position="13"/>
    </location>
</feature>
<evidence type="ECO:0000313" key="2">
    <source>
        <dbReference type="EMBL" id="KPM05609.1"/>
    </source>
</evidence>
<dbReference type="EMBL" id="JXLN01010385">
    <property type="protein sequence ID" value="KPM05609.1"/>
    <property type="molecule type" value="Genomic_DNA"/>
</dbReference>
<evidence type="ECO:0000313" key="3">
    <source>
        <dbReference type="Proteomes" id="UP000616769"/>
    </source>
</evidence>
<name>A0A132A418_SARSC</name>
<gene>
    <name evidence="2" type="ORF">QR98_0040740</name>
</gene>